<reference evidence="5 6" key="1">
    <citation type="submission" date="2016-11" db="EMBL/GenBank/DDBJ databases">
        <authorList>
            <person name="Jaros S."/>
            <person name="Januszkiewicz K."/>
            <person name="Wedrychowicz H."/>
        </authorList>
    </citation>
    <scope>NUCLEOTIDE SEQUENCE [LARGE SCALE GENOMIC DNA]</scope>
    <source>
        <strain evidence="5 6">DSM 2631</strain>
    </source>
</reference>
<feature type="domain" description="4Fe-4S ferredoxin-type" evidence="4">
    <location>
        <begin position="332"/>
        <end position="361"/>
    </location>
</feature>
<dbReference type="AlphaFoldDB" id="A0A1M4YZD1"/>
<dbReference type="Gene3D" id="3.30.70.20">
    <property type="match status" value="1"/>
</dbReference>
<dbReference type="SUPFAM" id="SSF46548">
    <property type="entry name" value="alpha-helical ferredoxin"/>
    <property type="match status" value="1"/>
</dbReference>
<keyword evidence="1" id="KW-0479">Metal-binding</keyword>
<proteinExistence type="predicted"/>
<dbReference type="InterPro" id="IPR010208">
    <property type="entry name" value="Ion_transpt_RnfC/RsxC"/>
</dbReference>
<feature type="domain" description="4Fe-4S ferredoxin-type" evidence="4">
    <location>
        <begin position="371"/>
        <end position="399"/>
    </location>
</feature>
<dbReference type="EMBL" id="FQVM01000034">
    <property type="protein sequence ID" value="SHF11100.1"/>
    <property type="molecule type" value="Genomic_DNA"/>
</dbReference>
<evidence type="ECO:0000256" key="1">
    <source>
        <dbReference type="ARBA" id="ARBA00022723"/>
    </source>
</evidence>
<evidence type="ECO:0000259" key="4">
    <source>
        <dbReference type="PROSITE" id="PS51379"/>
    </source>
</evidence>
<evidence type="ECO:0000313" key="5">
    <source>
        <dbReference type="EMBL" id="SHF11100.1"/>
    </source>
</evidence>
<evidence type="ECO:0000256" key="2">
    <source>
        <dbReference type="ARBA" id="ARBA00023004"/>
    </source>
</evidence>
<organism evidence="5 6">
    <name type="scientific">Clostridium fallax</name>
    <dbReference type="NCBI Taxonomy" id="1533"/>
    <lineage>
        <taxon>Bacteria</taxon>
        <taxon>Bacillati</taxon>
        <taxon>Bacillota</taxon>
        <taxon>Clostridia</taxon>
        <taxon>Eubacteriales</taxon>
        <taxon>Clostridiaceae</taxon>
        <taxon>Clostridium</taxon>
    </lineage>
</organism>
<dbReference type="Pfam" id="PF13375">
    <property type="entry name" value="RnfC_N"/>
    <property type="match status" value="1"/>
</dbReference>
<sequence length="411" mass="45771">MGLNFFKEYSIPKKIFILNNEHIQNIKEVKEVSVYLSQGDNLCNPVVSKGEKVSAKQIIGEPLNDLSCFVHSPINGVVKEIKDFINSKGEKTYVLTIEATEDTFEEIKTEIVYSSKDEAYELIKRLGIMNYEKNLASLYSDLKSVGNNDKLFIRAYDFEPNFLDIILSEENIKGLKEAIKVLKTITKEITFVVAKNSNIKNKVENIAKENGVNLLTIGKSVPVGAEKRFIKTNSKINLINLKALISLGNCIMSKGPSVDETISLTAFGISDNRVINVLNGTKIIDIISALNIDESKISKVVQGGALSGEAMISLDSVIQKGYRALILLDEKLSKEKNENNCIRCGKCARVCPQKLYPNKLVVYGRKRDFENFLKFKGEECINCGLCSYVCPSNISLSKSISTAKVVLKNRK</sequence>
<name>A0A1M4YZD1_9CLOT</name>
<accession>A0A1M4YZD1</accession>
<dbReference type="PROSITE" id="PS00198">
    <property type="entry name" value="4FE4S_FER_1"/>
    <property type="match status" value="1"/>
</dbReference>
<evidence type="ECO:0000313" key="6">
    <source>
        <dbReference type="Proteomes" id="UP000184035"/>
    </source>
</evidence>
<evidence type="ECO:0000256" key="3">
    <source>
        <dbReference type="ARBA" id="ARBA00023014"/>
    </source>
</evidence>
<dbReference type="InterPro" id="IPR017896">
    <property type="entry name" value="4Fe4S_Fe-S-bd"/>
</dbReference>
<dbReference type="STRING" id="1533.SAMN05443638_13416"/>
<keyword evidence="6" id="KW-1185">Reference proteome</keyword>
<dbReference type="PROSITE" id="PS51379">
    <property type="entry name" value="4FE4S_FER_2"/>
    <property type="match status" value="2"/>
</dbReference>
<dbReference type="GO" id="GO:0046872">
    <property type="term" value="F:metal ion binding"/>
    <property type="evidence" value="ECO:0007669"/>
    <property type="project" value="UniProtKB-KW"/>
</dbReference>
<dbReference type="GO" id="GO:0051539">
    <property type="term" value="F:4 iron, 4 sulfur cluster binding"/>
    <property type="evidence" value="ECO:0007669"/>
    <property type="project" value="InterPro"/>
</dbReference>
<dbReference type="GO" id="GO:0016020">
    <property type="term" value="C:membrane"/>
    <property type="evidence" value="ECO:0007669"/>
    <property type="project" value="InterPro"/>
</dbReference>
<keyword evidence="3" id="KW-0411">Iron-sulfur</keyword>
<keyword evidence="2" id="KW-0408">Iron</keyword>
<dbReference type="PANTHER" id="PTHR43034">
    <property type="entry name" value="ION-TRANSLOCATING OXIDOREDUCTASE COMPLEX SUBUNIT C"/>
    <property type="match status" value="1"/>
</dbReference>
<dbReference type="GO" id="GO:0009055">
    <property type="term" value="F:electron transfer activity"/>
    <property type="evidence" value="ECO:0007669"/>
    <property type="project" value="InterPro"/>
</dbReference>
<dbReference type="InterPro" id="IPR026902">
    <property type="entry name" value="RnfC_N"/>
</dbReference>
<dbReference type="OrthoDB" id="9767754at2"/>
<dbReference type="PANTHER" id="PTHR43034:SF2">
    <property type="entry name" value="ION-TRANSLOCATING OXIDOREDUCTASE COMPLEX SUBUNIT C"/>
    <property type="match status" value="1"/>
</dbReference>
<dbReference type="Proteomes" id="UP000184035">
    <property type="component" value="Unassembled WGS sequence"/>
</dbReference>
<gene>
    <name evidence="5" type="ORF">SAMN05443638_13416</name>
</gene>
<protein>
    <submittedName>
        <fullName evidence="5">Na+-translocating ferredoxin:NAD+ oxidoreductase RNF, RnfC subunit</fullName>
    </submittedName>
</protein>
<dbReference type="InterPro" id="IPR017900">
    <property type="entry name" value="4Fe4S_Fe_S_CS"/>
</dbReference>
<dbReference type="Pfam" id="PF12838">
    <property type="entry name" value="Fer4_7"/>
    <property type="match status" value="1"/>
</dbReference>
<dbReference type="RefSeq" id="WP_072897543.1">
    <property type="nucleotide sequence ID" value="NZ_FQVM01000034.1"/>
</dbReference>